<dbReference type="EMBL" id="CP089982">
    <property type="protein sequence ID" value="WXA90225.1"/>
    <property type="molecule type" value="Genomic_DNA"/>
</dbReference>
<evidence type="ECO:0000256" key="2">
    <source>
        <dbReference type="SAM" id="MobiDB-lite"/>
    </source>
</evidence>
<evidence type="ECO:0000256" key="1">
    <source>
        <dbReference type="ARBA" id="ARBA00022723"/>
    </source>
</evidence>
<dbReference type="InterPro" id="IPR051785">
    <property type="entry name" value="MMCE/EMCE_epimerase"/>
</dbReference>
<evidence type="ECO:0000259" key="3">
    <source>
        <dbReference type="PROSITE" id="PS51819"/>
    </source>
</evidence>
<dbReference type="PROSITE" id="PS51819">
    <property type="entry name" value="VOC"/>
    <property type="match status" value="1"/>
</dbReference>
<keyword evidence="5" id="KW-1185">Reference proteome</keyword>
<evidence type="ECO:0000313" key="5">
    <source>
        <dbReference type="Proteomes" id="UP001379533"/>
    </source>
</evidence>
<feature type="region of interest" description="Disordered" evidence="2">
    <location>
        <begin position="117"/>
        <end position="139"/>
    </location>
</feature>
<dbReference type="RefSeq" id="WP_394840838.1">
    <property type="nucleotide sequence ID" value="NZ_CP089982.1"/>
</dbReference>
<feature type="domain" description="VOC" evidence="3">
    <location>
        <begin position="17"/>
        <end position="137"/>
    </location>
</feature>
<protein>
    <submittedName>
        <fullName evidence="4">VOC family protein</fullName>
    </submittedName>
</protein>
<dbReference type="InterPro" id="IPR029068">
    <property type="entry name" value="Glyas_Bleomycin-R_OHBP_Dase"/>
</dbReference>
<dbReference type="CDD" id="cd06587">
    <property type="entry name" value="VOC"/>
    <property type="match status" value="1"/>
</dbReference>
<feature type="region of interest" description="Disordered" evidence="2">
    <location>
        <begin position="63"/>
        <end position="83"/>
    </location>
</feature>
<evidence type="ECO:0000313" key="4">
    <source>
        <dbReference type="EMBL" id="WXA90225.1"/>
    </source>
</evidence>
<organism evidence="4 5">
    <name type="scientific">Pendulispora brunnea</name>
    <dbReference type="NCBI Taxonomy" id="2905690"/>
    <lineage>
        <taxon>Bacteria</taxon>
        <taxon>Pseudomonadati</taxon>
        <taxon>Myxococcota</taxon>
        <taxon>Myxococcia</taxon>
        <taxon>Myxococcales</taxon>
        <taxon>Sorangiineae</taxon>
        <taxon>Pendulisporaceae</taxon>
        <taxon>Pendulispora</taxon>
    </lineage>
</organism>
<gene>
    <name evidence="4" type="ORF">LZC95_27655</name>
</gene>
<dbReference type="Gene3D" id="3.10.180.10">
    <property type="entry name" value="2,3-Dihydroxybiphenyl 1,2-Dioxygenase, domain 1"/>
    <property type="match status" value="1"/>
</dbReference>
<dbReference type="Proteomes" id="UP001379533">
    <property type="component" value="Chromosome"/>
</dbReference>
<accession>A0ABZ2JUU0</accession>
<sequence length="139" mass="15205">MSEARSAQTAPFSADTKAAVIRYQVRDVERAIAFYTEHLGFESKQRFGPVFATVSRGDLHLLLSGPDSSGSRPMPDGRRQEPGGWNRIVLYVDDLDVTVAALRSAGTAFRNQVEVGPGGRQIQVEDPDGNPIELHEAPR</sequence>
<dbReference type="PANTHER" id="PTHR43048">
    <property type="entry name" value="METHYLMALONYL-COA EPIMERASE"/>
    <property type="match status" value="1"/>
</dbReference>
<dbReference type="InterPro" id="IPR004360">
    <property type="entry name" value="Glyas_Fos-R_dOase_dom"/>
</dbReference>
<dbReference type="SUPFAM" id="SSF54593">
    <property type="entry name" value="Glyoxalase/Bleomycin resistance protein/Dihydroxybiphenyl dioxygenase"/>
    <property type="match status" value="1"/>
</dbReference>
<dbReference type="PANTHER" id="PTHR43048:SF3">
    <property type="entry name" value="METHYLMALONYL-COA EPIMERASE, MITOCHONDRIAL"/>
    <property type="match status" value="1"/>
</dbReference>
<keyword evidence="1" id="KW-0479">Metal-binding</keyword>
<proteinExistence type="predicted"/>
<dbReference type="Pfam" id="PF00903">
    <property type="entry name" value="Glyoxalase"/>
    <property type="match status" value="1"/>
</dbReference>
<name>A0ABZ2JUU0_9BACT</name>
<reference evidence="4 5" key="1">
    <citation type="submission" date="2021-12" db="EMBL/GenBank/DDBJ databases">
        <title>Discovery of the Pendulisporaceae a myxobacterial family with distinct sporulation behavior and unique specialized metabolism.</title>
        <authorList>
            <person name="Garcia R."/>
            <person name="Popoff A."/>
            <person name="Bader C.D."/>
            <person name="Loehr J."/>
            <person name="Walesch S."/>
            <person name="Walt C."/>
            <person name="Boldt J."/>
            <person name="Bunk B."/>
            <person name="Haeckl F.J.F.P.J."/>
            <person name="Gunesch A.P."/>
            <person name="Birkelbach J."/>
            <person name="Nuebel U."/>
            <person name="Pietschmann T."/>
            <person name="Bach T."/>
            <person name="Mueller R."/>
        </authorList>
    </citation>
    <scope>NUCLEOTIDE SEQUENCE [LARGE SCALE GENOMIC DNA]</scope>
    <source>
        <strain evidence="4 5">MSr12523</strain>
    </source>
</reference>
<dbReference type="InterPro" id="IPR037523">
    <property type="entry name" value="VOC_core"/>
</dbReference>